<reference evidence="10" key="1">
    <citation type="journal article" date="2019" name="Int. J. Syst. Evol. Microbiol.">
        <title>The Global Catalogue of Microorganisms (GCM) 10K type strain sequencing project: providing services to taxonomists for standard genome sequencing and annotation.</title>
        <authorList>
            <consortium name="The Broad Institute Genomics Platform"/>
            <consortium name="The Broad Institute Genome Sequencing Center for Infectious Disease"/>
            <person name="Wu L."/>
            <person name="Ma J."/>
        </authorList>
    </citation>
    <scope>NUCLEOTIDE SEQUENCE [LARGE SCALE GENOMIC DNA]</scope>
    <source>
        <strain evidence="10">CCUG 56754</strain>
    </source>
</reference>
<evidence type="ECO:0000256" key="7">
    <source>
        <dbReference type="SAM" id="Phobius"/>
    </source>
</evidence>
<comment type="catalytic activity">
    <reaction evidence="6">
        <text>3',3'-c-di-AMP + H2O = 5'-O-phosphonoadenylyl-(3'-&gt;5')-adenosine + H(+)</text>
        <dbReference type="Rhea" id="RHEA:54420"/>
        <dbReference type="ChEBI" id="CHEBI:15377"/>
        <dbReference type="ChEBI" id="CHEBI:15378"/>
        <dbReference type="ChEBI" id="CHEBI:71500"/>
        <dbReference type="ChEBI" id="CHEBI:138171"/>
    </reaction>
</comment>
<dbReference type="Pfam" id="PF24898">
    <property type="entry name" value="GGDEF_GdpP"/>
    <property type="match status" value="1"/>
</dbReference>
<evidence type="ECO:0000256" key="6">
    <source>
        <dbReference type="PIRNR" id="PIRNR026583"/>
    </source>
</evidence>
<comment type="caution">
    <text evidence="9">The sequence shown here is derived from an EMBL/GenBank/DDBJ whole genome shotgun (WGS) entry which is preliminary data.</text>
</comment>
<dbReference type="InterPro" id="IPR049553">
    <property type="entry name" value="GdpP-like_PAS"/>
</dbReference>
<gene>
    <name evidence="9" type="ORF">ACFQ3N_18125</name>
</gene>
<dbReference type="PANTHER" id="PTHR47618:SF2">
    <property type="entry name" value="CYCLIC-DI-AMP PHOSPHODIESTERASE GDPP"/>
    <property type="match status" value="1"/>
</dbReference>
<sequence>MPDLQNKPKLSSHLWIIYLLSIILLGVIWYYQWVLGLIMTFFLVASFYYSMRSEKTLLNKTEEYISTLSHRIKKVGEEALLEMPIGIILFNEEHQIEWANPYMNKFAEEDTLVGEPLSILSDELIPMIKENKEEIWIQVDRYEFQTSIKKEERLLYLFDRTRQSEIQSLYYNEQTVIAIIFLDNYEEITQNMDDTLKSQLNSKVTSVLNNWSHEQGLYLKRTSQDRFLAVGTKEILQQLEKTKFDILDEVRELNAEQNIPVTLSLGIGHGYMDLPTLGELAQSSLDLALGRGGDQVAIKDDSGKVRFYGGKTNPMEKRTRVRARVISHALIELVKGSDNVIIMGHKSPDMDSLGAAIGILNIAKTNEVEGHIVFDSEDVDTGVYRLVEAIKQKEEIWDHFIDPEDAEAITTSRSLIVVVDTHKPSMVPNERLLTKTEYKVVIDHHRRGEEFIENPTLVYMEPYASSTAELVTELLEYQPKGLKLKMVEATALLAGIIVDTKSFTLRTGSRTFDAASYLRSKGADTVLVQQFMKEDLDLYIRRSKLIEKTQIYRDNIAIAKADSGEIFGPVVIAQTADTLLTMSGVSASFVISERKDGRIGISARSLGDVNVQVIMEKMNGGGHLTNAATQIEDTTIDDAEILLRDILDEYYEGGETE</sequence>
<dbReference type="InterPro" id="IPR014528">
    <property type="entry name" value="GdpP/PdeA"/>
</dbReference>
<accession>A0ABW3LQQ0</accession>
<dbReference type="Gene3D" id="3.90.1640.10">
    <property type="entry name" value="inorganic pyrophosphatase (n-terminal core)"/>
    <property type="match status" value="1"/>
</dbReference>
<dbReference type="Pfam" id="PF01368">
    <property type="entry name" value="DHH"/>
    <property type="match status" value="1"/>
</dbReference>
<dbReference type="SUPFAM" id="SSF64182">
    <property type="entry name" value="DHH phosphoesterases"/>
    <property type="match status" value="1"/>
</dbReference>
<keyword evidence="2 6" id="KW-1003">Cell membrane</keyword>
<dbReference type="EC" id="3.1.4.-" evidence="6"/>
<comment type="subcellular location">
    <subcellularLocation>
        <location evidence="1">Cell membrane</location>
        <topology evidence="1">Multi-pass membrane protein</topology>
    </subcellularLocation>
</comment>
<evidence type="ECO:0000256" key="4">
    <source>
        <dbReference type="ARBA" id="ARBA00022989"/>
    </source>
</evidence>
<dbReference type="PROSITE" id="PS50887">
    <property type="entry name" value="GGDEF"/>
    <property type="match status" value="1"/>
</dbReference>
<dbReference type="SMART" id="SM00267">
    <property type="entry name" value="GGDEF"/>
    <property type="match status" value="1"/>
</dbReference>
<dbReference type="PANTHER" id="PTHR47618">
    <property type="entry name" value="BIFUNCTIONAL OLIGORIBONUCLEASE AND PAP PHOSPHATASE NRNA"/>
    <property type="match status" value="1"/>
</dbReference>
<feature type="domain" description="GGDEF" evidence="8">
    <location>
        <begin position="173"/>
        <end position="301"/>
    </location>
</feature>
<dbReference type="PIRSF" id="PIRSF026583">
    <property type="entry name" value="YybT"/>
    <property type="match status" value="1"/>
</dbReference>
<protein>
    <recommendedName>
        <fullName evidence="6">Cyclic-di-AMP phosphodiesterase</fullName>
        <ecNumber evidence="6">3.1.4.-</ecNumber>
    </recommendedName>
</protein>
<evidence type="ECO:0000313" key="10">
    <source>
        <dbReference type="Proteomes" id="UP001597040"/>
    </source>
</evidence>
<dbReference type="InterPro" id="IPR003156">
    <property type="entry name" value="DHHA1_dom"/>
</dbReference>
<dbReference type="RefSeq" id="WP_390364240.1">
    <property type="nucleotide sequence ID" value="NZ_JBHTKJ010000066.1"/>
</dbReference>
<dbReference type="Proteomes" id="UP001597040">
    <property type="component" value="Unassembled WGS sequence"/>
</dbReference>
<comment type="function">
    <text evidence="6">Has phosphodiesterase (PDE) activity against cyclic-di-AMP (c-di-AMP).</text>
</comment>
<dbReference type="Gene3D" id="3.30.450.20">
    <property type="entry name" value="PAS domain"/>
    <property type="match status" value="1"/>
</dbReference>
<dbReference type="EMBL" id="JBHTKJ010000066">
    <property type="protein sequence ID" value="MFD1040295.1"/>
    <property type="molecule type" value="Genomic_DNA"/>
</dbReference>
<dbReference type="Gene3D" id="3.10.310.30">
    <property type="match status" value="1"/>
</dbReference>
<evidence type="ECO:0000259" key="8">
    <source>
        <dbReference type="PROSITE" id="PS50887"/>
    </source>
</evidence>
<evidence type="ECO:0000313" key="9">
    <source>
        <dbReference type="EMBL" id="MFD1040295.1"/>
    </source>
</evidence>
<feature type="transmembrane region" description="Helical" evidence="7">
    <location>
        <begin position="12"/>
        <end position="29"/>
    </location>
</feature>
<dbReference type="Pfam" id="PF21370">
    <property type="entry name" value="PAS_GdpP"/>
    <property type="match status" value="1"/>
</dbReference>
<keyword evidence="3 7" id="KW-0812">Transmembrane</keyword>
<keyword evidence="10" id="KW-1185">Reference proteome</keyword>
<dbReference type="InterPro" id="IPR000160">
    <property type="entry name" value="GGDEF_dom"/>
</dbReference>
<organism evidence="9 10">
    <name type="scientific">Virgibacillus byunsanensis</name>
    <dbReference type="NCBI Taxonomy" id="570945"/>
    <lineage>
        <taxon>Bacteria</taxon>
        <taxon>Bacillati</taxon>
        <taxon>Bacillota</taxon>
        <taxon>Bacilli</taxon>
        <taxon>Bacillales</taxon>
        <taxon>Bacillaceae</taxon>
        <taxon>Virgibacillus</taxon>
    </lineage>
</organism>
<dbReference type="InterPro" id="IPR001667">
    <property type="entry name" value="DDH_dom"/>
</dbReference>
<evidence type="ECO:0000256" key="3">
    <source>
        <dbReference type="ARBA" id="ARBA00022692"/>
    </source>
</evidence>
<dbReference type="InterPro" id="IPR051319">
    <property type="entry name" value="Oligoribo/pAp-PDE_c-di-AMP_PDE"/>
</dbReference>
<evidence type="ECO:0000256" key="1">
    <source>
        <dbReference type="ARBA" id="ARBA00004651"/>
    </source>
</evidence>
<keyword evidence="5 6" id="KW-0472">Membrane</keyword>
<evidence type="ECO:0000256" key="5">
    <source>
        <dbReference type="ARBA" id="ARBA00023136"/>
    </source>
</evidence>
<evidence type="ECO:0000256" key="2">
    <source>
        <dbReference type="ARBA" id="ARBA00022475"/>
    </source>
</evidence>
<name>A0ABW3LQQ0_9BACI</name>
<dbReference type="Pfam" id="PF02272">
    <property type="entry name" value="DHHA1"/>
    <property type="match status" value="1"/>
</dbReference>
<dbReference type="InterPro" id="IPR038763">
    <property type="entry name" value="DHH_sf"/>
</dbReference>
<keyword evidence="4 7" id="KW-1133">Transmembrane helix</keyword>
<proteinExistence type="inferred from homology"/>
<keyword evidence="6" id="KW-0378">Hydrolase</keyword>
<comment type="similarity">
    <text evidence="6">Belongs to the GdpP/PdeA phosphodiesterase family.</text>
</comment>